<dbReference type="PANTHER" id="PTHR48100">
    <property type="entry name" value="BROAD-SPECIFICITY PHOSPHATASE YOR283W-RELATED"/>
    <property type="match status" value="1"/>
</dbReference>
<proteinExistence type="predicted"/>
<dbReference type="SMART" id="SM00855">
    <property type="entry name" value="PGAM"/>
    <property type="match status" value="1"/>
</dbReference>
<protein>
    <submittedName>
        <fullName evidence="1">Alpha-ribazole phosphatase</fullName>
    </submittedName>
</protein>
<dbReference type="InterPro" id="IPR013078">
    <property type="entry name" value="His_Pase_superF_clade-1"/>
</dbReference>
<dbReference type="GO" id="GO:0016791">
    <property type="term" value="F:phosphatase activity"/>
    <property type="evidence" value="ECO:0007669"/>
    <property type="project" value="TreeGrafter"/>
</dbReference>
<evidence type="ECO:0000313" key="1">
    <source>
        <dbReference type="EMBL" id="TWG80256.1"/>
    </source>
</evidence>
<reference evidence="1 2" key="1">
    <citation type="submission" date="2019-07" db="EMBL/GenBank/DDBJ databases">
        <title>Genome sequencing of lignin-degrading bacterial isolates.</title>
        <authorList>
            <person name="Gladden J."/>
        </authorList>
    </citation>
    <scope>NUCLEOTIDE SEQUENCE [LARGE SCALE GENOMIC DNA]</scope>
    <source>
        <strain evidence="1 2">J11</strain>
    </source>
</reference>
<evidence type="ECO:0000313" key="2">
    <source>
        <dbReference type="Proteomes" id="UP000318141"/>
    </source>
</evidence>
<sequence length="204" mass="22016">MDVVLIRHARPQVDEGICYGRLDLPLCEPLSPPVAALARSLREVGAGTPQRIVASPATRAHSTAARLAAACGIDHVDIDARLREIDFGAWEGLRWDALPREGLDQWAADLLQACPHGGETTGAAFARVVQWADSLPERHEPAGTLWAVCHAGPMRMLAAHWIGVPLSTTLDWQLGWGASCGFRLPGTAGTGARLMWWNRVPAPE</sequence>
<gene>
    <name evidence="1" type="ORF">L602_005100000030</name>
</gene>
<dbReference type="Proteomes" id="UP000318141">
    <property type="component" value="Unassembled WGS sequence"/>
</dbReference>
<dbReference type="EMBL" id="VLJN01000047">
    <property type="protein sequence ID" value="TWG80256.1"/>
    <property type="molecule type" value="Genomic_DNA"/>
</dbReference>
<dbReference type="GO" id="GO:0005737">
    <property type="term" value="C:cytoplasm"/>
    <property type="evidence" value="ECO:0007669"/>
    <property type="project" value="TreeGrafter"/>
</dbReference>
<dbReference type="PANTHER" id="PTHR48100:SF1">
    <property type="entry name" value="HISTIDINE PHOSPHATASE FAMILY PROTEIN-RELATED"/>
    <property type="match status" value="1"/>
</dbReference>
<dbReference type="Pfam" id="PF00300">
    <property type="entry name" value="His_Phos_1"/>
    <property type="match status" value="1"/>
</dbReference>
<dbReference type="Gene3D" id="3.40.50.1240">
    <property type="entry name" value="Phosphoglycerate mutase-like"/>
    <property type="match status" value="1"/>
</dbReference>
<dbReference type="InterPro" id="IPR029033">
    <property type="entry name" value="His_PPase_superfam"/>
</dbReference>
<dbReference type="InterPro" id="IPR050275">
    <property type="entry name" value="PGM_Phosphatase"/>
</dbReference>
<organism evidence="1 2">
    <name type="scientific">Cupriavidus gilardii J11</name>
    <dbReference type="NCBI Taxonomy" id="936133"/>
    <lineage>
        <taxon>Bacteria</taxon>
        <taxon>Pseudomonadati</taxon>
        <taxon>Pseudomonadota</taxon>
        <taxon>Betaproteobacteria</taxon>
        <taxon>Burkholderiales</taxon>
        <taxon>Burkholderiaceae</taxon>
        <taxon>Cupriavidus</taxon>
    </lineage>
</organism>
<dbReference type="OrthoDB" id="5296884at2"/>
<name>A0A562B532_9BURK</name>
<comment type="caution">
    <text evidence="1">The sequence shown here is derived from an EMBL/GenBank/DDBJ whole genome shotgun (WGS) entry which is preliminary data.</text>
</comment>
<dbReference type="AlphaFoldDB" id="A0A562B532"/>
<dbReference type="SUPFAM" id="SSF53254">
    <property type="entry name" value="Phosphoglycerate mutase-like"/>
    <property type="match status" value="1"/>
</dbReference>
<dbReference type="CDD" id="cd07067">
    <property type="entry name" value="HP_PGM_like"/>
    <property type="match status" value="1"/>
</dbReference>
<accession>A0A562B532</accession>
<keyword evidence="2" id="KW-1185">Reference proteome</keyword>